<gene>
    <name evidence="3" type="ORF">C0Q70_20584</name>
</gene>
<evidence type="ECO:0000259" key="2">
    <source>
        <dbReference type="Pfam" id="PF00538"/>
    </source>
</evidence>
<evidence type="ECO:0000313" key="3">
    <source>
        <dbReference type="EMBL" id="PVD20090.1"/>
    </source>
</evidence>
<feature type="compositionally biased region" description="Basic residues" evidence="1">
    <location>
        <begin position="118"/>
        <end position="137"/>
    </location>
</feature>
<feature type="compositionally biased region" description="Basic and acidic residues" evidence="1">
    <location>
        <begin position="152"/>
        <end position="169"/>
    </location>
</feature>
<name>A0A2T7NG01_POMCA</name>
<organism evidence="3 4">
    <name type="scientific">Pomacea canaliculata</name>
    <name type="common">Golden apple snail</name>
    <dbReference type="NCBI Taxonomy" id="400727"/>
    <lineage>
        <taxon>Eukaryota</taxon>
        <taxon>Metazoa</taxon>
        <taxon>Spiralia</taxon>
        <taxon>Lophotrochozoa</taxon>
        <taxon>Mollusca</taxon>
        <taxon>Gastropoda</taxon>
        <taxon>Caenogastropoda</taxon>
        <taxon>Architaenioglossa</taxon>
        <taxon>Ampullarioidea</taxon>
        <taxon>Ampullariidae</taxon>
        <taxon>Pomacea</taxon>
    </lineage>
</organism>
<evidence type="ECO:0000313" key="4">
    <source>
        <dbReference type="Proteomes" id="UP000245119"/>
    </source>
</evidence>
<dbReference type="InterPro" id="IPR036390">
    <property type="entry name" value="WH_DNA-bd_sf"/>
</dbReference>
<dbReference type="InterPro" id="IPR036388">
    <property type="entry name" value="WH-like_DNA-bd_sf"/>
</dbReference>
<proteinExistence type="predicted"/>
<dbReference type="InterPro" id="IPR005818">
    <property type="entry name" value="Histone_H1/H5_H15"/>
</dbReference>
<keyword evidence="4" id="KW-1185">Reference proteome</keyword>
<sequence length="181" mass="20362">MVTLKQVSDAMRGLLERRGATMKQIHKFLRTEYGDSGAPSSSDIKKALERGFQNGHLERSSTGQTPRFLLQTSTARPAKTRIRAHAFAAKSTSKAKGKRKRKIFHCVECCCCKIMRRMGRKPPKTPPKNKRRKPKGKAKSEEGRKSVKKNSNKREKSKKDKSNKSDSKGESQTPVPMPLLP</sequence>
<evidence type="ECO:0000256" key="1">
    <source>
        <dbReference type="SAM" id="MobiDB-lite"/>
    </source>
</evidence>
<dbReference type="EMBL" id="PZQS01000013">
    <property type="protein sequence ID" value="PVD20090.1"/>
    <property type="molecule type" value="Genomic_DNA"/>
</dbReference>
<feature type="domain" description="H15" evidence="2">
    <location>
        <begin position="7"/>
        <end position="68"/>
    </location>
</feature>
<feature type="region of interest" description="Disordered" evidence="1">
    <location>
        <begin position="118"/>
        <end position="181"/>
    </location>
</feature>
<dbReference type="GO" id="GO:0006334">
    <property type="term" value="P:nucleosome assembly"/>
    <property type="evidence" value="ECO:0007669"/>
    <property type="project" value="InterPro"/>
</dbReference>
<accession>A0A2T7NG01</accession>
<comment type="caution">
    <text evidence="3">The sequence shown here is derived from an EMBL/GenBank/DDBJ whole genome shotgun (WGS) entry which is preliminary data.</text>
</comment>
<dbReference type="GO" id="GO:0000786">
    <property type="term" value="C:nucleosome"/>
    <property type="evidence" value="ECO:0007669"/>
    <property type="project" value="InterPro"/>
</dbReference>
<dbReference type="GO" id="GO:0003677">
    <property type="term" value="F:DNA binding"/>
    <property type="evidence" value="ECO:0007669"/>
    <property type="project" value="InterPro"/>
</dbReference>
<reference evidence="3 4" key="1">
    <citation type="submission" date="2018-04" db="EMBL/GenBank/DDBJ databases">
        <title>The genome of golden apple snail Pomacea canaliculata provides insight into stress tolerance and invasive adaptation.</title>
        <authorList>
            <person name="Liu C."/>
            <person name="Liu B."/>
            <person name="Ren Y."/>
            <person name="Zhang Y."/>
            <person name="Wang H."/>
            <person name="Li S."/>
            <person name="Jiang F."/>
            <person name="Yin L."/>
            <person name="Zhang G."/>
            <person name="Qian W."/>
            <person name="Fan W."/>
        </authorList>
    </citation>
    <scope>NUCLEOTIDE SEQUENCE [LARGE SCALE GENOMIC DNA]</scope>
    <source>
        <strain evidence="3">SZHN2017</strain>
        <tissue evidence="3">Muscle</tissue>
    </source>
</reference>
<dbReference type="AlphaFoldDB" id="A0A2T7NG01"/>
<dbReference type="Pfam" id="PF00538">
    <property type="entry name" value="Linker_histone"/>
    <property type="match status" value="1"/>
</dbReference>
<dbReference type="Gene3D" id="1.10.10.10">
    <property type="entry name" value="Winged helix-like DNA-binding domain superfamily/Winged helix DNA-binding domain"/>
    <property type="match status" value="1"/>
</dbReference>
<dbReference type="Proteomes" id="UP000245119">
    <property type="component" value="Linkage Group LG13"/>
</dbReference>
<protein>
    <recommendedName>
        <fullName evidence="2">H15 domain-containing protein</fullName>
    </recommendedName>
</protein>
<dbReference type="SUPFAM" id="SSF46785">
    <property type="entry name" value="Winged helix' DNA-binding domain"/>
    <property type="match status" value="1"/>
</dbReference>